<keyword evidence="2" id="KW-1185">Reference proteome</keyword>
<organism evidence="1 2">
    <name type="scientific">Dethiosulfovibrio marinus</name>
    <dbReference type="NCBI Taxonomy" id="133532"/>
    <lineage>
        <taxon>Bacteria</taxon>
        <taxon>Thermotogati</taxon>
        <taxon>Synergistota</taxon>
        <taxon>Synergistia</taxon>
        <taxon>Synergistales</taxon>
        <taxon>Dethiosulfovibrionaceae</taxon>
        <taxon>Dethiosulfovibrio</taxon>
    </lineage>
</organism>
<comment type="caution">
    <text evidence="1">The sequence shown here is derived from an EMBL/GenBank/DDBJ whole genome shotgun (WGS) entry which is preliminary data.</text>
</comment>
<reference evidence="1 2" key="1">
    <citation type="submission" date="2022-01" db="EMBL/GenBank/DDBJ databases">
        <title>Dethiosulfovibrio faecalis sp. nov., a novel proteolytic, non-sulfur-reducing bacterium isolated from a marine aquaculture solid waste bioreactor.</title>
        <authorList>
            <person name="Grabowski S."/>
            <person name="Apolinario E."/>
            <person name="Schneider N."/>
            <person name="Marshall C.W."/>
            <person name="Sowers K.R."/>
        </authorList>
    </citation>
    <scope>NUCLEOTIDE SEQUENCE [LARGE SCALE GENOMIC DNA]</scope>
    <source>
        <strain evidence="1 2">DSM 12537</strain>
    </source>
</reference>
<sequence length="78" mass="8570">MSTVKDLLERIASYVDKDERWLDSEIECSVDTSVDGDEKTYGDRVFGSSVCAIEPVNEGPNGAPVALTICFELEEKVP</sequence>
<accession>A0ABS9EPG9</accession>
<dbReference type="EMBL" id="JAKGUD010000010">
    <property type="protein sequence ID" value="MCF4143092.1"/>
    <property type="molecule type" value="Genomic_DNA"/>
</dbReference>
<gene>
    <name evidence="1" type="ORF">L2W38_09740</name>
</gene>
<dbReference type="RefSeq" id="WP_236099799.1">
    <property type="nucleotide sequence ID" value="NZ_JAKGUD010000010.1"/>
</dbReference>
<evidence type="ECO:0000313" key="2">
    <source>
        <dbReference type="Proteomes" id="UP001200430"/>
    </source>
</evidence>
<proteinExistence type="predicted"/>
<name>A0ABS9EPG9_9BACT</name>
<protein>
    <submittedName>
        <fullName evidence="1">Uncharacterized protein</fullName>
    </submittedName>
</protein>
<dbReference type="Proteomes" id="UP001200430">
    <property type="component" value="Unassembled WGS sequence"/>
</dbReference>
<evidence type="ECO:0000313" key="1">
    <source>
        <dbReference type="EMBL" id="MCF4143092.1"/>
    </source>
</evidence>